<protein>
    <submittedName>
        <fullName evidence="1">Uncharacterized protein</fullName>
    </submittedName>
</protein>
<dbReference type="OrthoDB" id="5964629at2759"/>
<reference evidence="1" key="1">
    <citation type="submission" date="2021-06" db="EMBL/GenBank/DDBJ databases">
        <authorList>
            <person name="Hodson N. C."/>
            <person name="Mongue J. A."/>
            <person name="Jaron S. K."/>
        </authorList>
    </citation>
    <scope>NUCLEOTIDE SEQUENCE</scope>
</reference>
<comment type="caution">
    <text evidence="1">The sequence shown here is derived from an EMBL/GenBank/DDBJ whole genome shotgun (WGS) entry which is preliminary data.</text>
</comment>
<proteinExistence type="predicted"/>
<feature type="non-terminal residue" evidence="1">
    <location>
        <position position="1"/>
    </location>
</feature>
<organism evidence="1 2">
    <name type="scientific">Allacma fusca</name>
    <dbReference type="NCBI Taxonomy" id="39272"/>
    <lineage>
        <taxon>Eukaryota</taxon>
        <taxon>Metazoa</taxon>
        <taxon>Ecdysozoa</taxon>
        <taxon>Arthropoda</taxon>
        <taxon>Hexapoda</taxon>
        <taxon>Collembola</taxon>
        <taxon>Symphypleona</taxon>
        <taxon>Sminthuridae</taxon>
        <taxon>Allacma</taxon>
    </lineage>
</organism>
<evidence type="ECO:0000313" key="2">
    <source>
        <dbReference type="Proteomes" id="UP000708208"/>
    </source>
</evidence>
<accession>A0A8J2K801</accession>
<gene>
    <name evidence="1" type="ORF">AFUS01_LOCUS19438</name>
</gene>
<keyword evidence="2" id="KW-1185">Reference proteome</keyword>
<sequence length="86" mass="10169">DRKETRQEERDELTHLASVAGCFLAKSVTPDNAEETRNILTHYDIIEKRRRQLDSIKRVLEKSELSEFFRKNPDCLPLAFPEDDFF</sequence>
<dbReference type="Proteomes" id="UP000708208">
    <property type="component" value="Unassembled WGS sequence"/>
</dbReference>
<dbReference type="EMBL" id="CAJVCH010200799">
    <property type="protein sequence ID" value="CAG7730822.1"/>
    <property type="molecule type" value="Genomic_DNA"/>
</dbReference>
<name>A0A8J2K801_9HEXA</name>
<dbReference type="AlphaFoldDB" id="A0A8J2K801"/>
<evidence type="ECO:0000313" key="1">
    <source>
        <dbReference type="EMBL" id="CAG7730822.1"/>
    </source>
</evidence>